<dbReference type="EMBL" id="LMXB01000109">
    <property type="protein sequence ID" value="KUO15576.1"/>
    <property type="molecule type" value="Genomic_DNA"/>
</dbReference>
<dbReference type="OrthoDB" id="8480309at2"/>
<feature type="transmembrane region" description="Helical" evidence="7">
    <location>
        <begin position="21"/>
        <end position="39"/>
    </location>
</feature>
<dbReference type="PROSITE" id="PS50928">
    <property type="entry name" value="ABC_TM1"/>
    <property type="match status" value="1"/>
</dbReference>
<feature type="transmembrane region" description="Helical" evidence="7">
    <location>
        <begin position="242"/>
        <end position="264"/>
    </location>
</feature>
<keyword evidence="2 7" id="KW-0813">Transport</keyword>
<evidence type="ECO:0000313" key="10">
    <source>
        <dbReference type="Proteomes" id="UP000053260"/>
    </source>
</evidence>
<protein>
    <submittedName>
        <fullName evidence="9">ABC transporter permease</fullName>
    </submittedName>
</protein>
<proteinExistence type="inferred from homology"/>
<dbReference type="InterPro" id="IPR000515">
    <property type="entry name" value="MetI-like"/>
</dbReference>
<feature type="transmembrane region" description="Helical" evidence="7">
    <location>
        <begin position="392"/>
        <end position="416"/>
    </location>
</feature>
<dbReference type="InterPro" id="IPR050366">
    <property type="entry name" value="BP-dependent_transpt_permease"/>
</dbReference>
<comment type="subcellular location">
    <subcellularLocation>
        <location evidence="1 7">Cell membrane</location>
        <topology evidence="1 7">Multi-pass membrane protein</topology>
    </subcellularLocation>
</comment>
<dbReference type="RefSeq" id="WP_067032545.1">
    <property type="nucleotide sequence ID" value="NZ_KQ949114.1"/>
</dbReference>
<dbReference type="SUPFAM" id="SSF161098">
    <property type="entry name" value="MetI-like"/>
    <property type="match status" value="1"/>
</dbReference>
<feature type="transmembrane region" description="Helical" evidence="7">
    <location>
        <begin position="423"/>
        <end position="441"/>
    </location>
</feature>
<dbReference type="GO" id="GO:0005886">
    <property type="term" value="C:plasma membrane"/>
    <property type="evidence" value="ECO:0007669"/>
    <property type="project" value="UniProtKB-SubCell"/>
</dbReference>
<evidence type="ECO:0000256" key="6">
    <source>
        <dbReference type="ARBA" id="ARBA00023136"/>
    </source>
</evidence>
<comment type="caution">
    <text evidence="9">The sequence shown here is derived from an EMBL/GenBank/DDBJ whole genome shotgun (WGS) entry which is preliminary data.</text>
</comment>
<gene>
    <name evidence="9" type="ORF">AQJ91_40385</name>
</gene>
<dbReference type="AlphaFoldDB" id="A0A117RYI9"/>
<keyword evidence="6 7" id="KW-0472">Membrane</keyword>
<evidence type="ECO:0000256" key="5">
    <source>
        <dbReference type="ARBA" id="ARBA00022989"/>
    </source>
</evidence>
<name>A0A117RYI9_9ACTN</name>
<feature type="transmembrane region" description="Helical" evidence="7">
    <location>
        <begin position="550"/>
        <end position="577"/>
    </location>
</feature>
<evidence type="ECO:0000256" key="3">
    <source>
        <dbReference type="ARBA" id="ARBA00022475"/>
    </source>
</evidence>
<dbReference type="CDD" id="cd06261">
    <property type="entry name" value="TM_PBP2"/>
    <property type="match status" value="1"/>
</dbReference>
<dbReference type="Pfam" id="PF00528">
    <property type="entry name" value="BPD_transp_1"/>
    <property type="match status" value="2"/>
</dbReference>
<feature type="transmembrane region" description="Helical" evidence="7">
    <location>
        <begin position="148"/>
        <end position="173"/>
    </location>
</feature>
<feature type="transmembrane region" description="Helical" evidence="7">
    <location>
        <begin position="284"/>
        <end position="306"/>
    </location>
</feature>
<dbReference type="PANTHER" id="PTHR43386">
    <property type="entry name" value="OLIGOPEPTIDE TRANSPORT SYSTEM PERMEASE PROTEIN APPC"/>
    <property type="match status" value="1"/>
</dbReference>
<keyword evidence="5 7" id="KW-1133">Transmembrane helix</keyword>
<dbReference type="Gene3D" id="1.10.3720.10">
    <property type="entry name" value="MetI-like"/>
    <property type="match status" value="1"/>
</dbReference>
<dbReference type="STRING" id="909626.AQJ91_40385"/>
<keyword evidence="4 7" id="KW-0812">Transmembrane</keyword>
<feature type="domain" description="ABC transmembrane type-1" evidence="8">
    <location>
        <begin position="388"/>
        <end position="574"/>
    </location>
</feature>
<comment type="similarity">
    <text evidence="7">Belongs to the binding-protein-dependent transport system permease family.</text>
</comment>
<feature type="transmembrane region" description="Helical" evidence="7">
    <location>
        <begin position="103"/>
        <end position="127"/>
    </location>
</feature>
<dbReference type="Proteomes" id="UP000053260">
    <property type="component" value="Unassembled WGS sequence"/>
</dbReference>
<evidence type="ECO:0000256" key="7">
    <source>
        <dbReference type="RuleBase" id="RU363032"/>
    </source>
</evidence>
<accession>A0A117RYI9</accession>
<keyword evidence="3" id="KW-1003">Cell membrane</keyword>
<dbReference type="GO" id="GO:0055085">
    <property type="term" value="P:transmembrane transport"/>
    <property type="evidence" value="ECO:0007669"/>
    <property type="project" value="InterPro"/>
</dbReference>
<evidence type="ECO:0000259" key="8">
    <source>
        <dbReference type="PROSITE" id="PS50928"/>
    </source>
</evidence>
<feature type="transmembrane region" description="Helical" evidence="7">
    <location>
        <begin position="185"/>
        <end position="204"/>
    </location>
</feature>
<dbReference type="PANTHER" id="PTHR43386:SF1">
    <property type="entry name" value="D,D-DIPEPTIDE TRANSPORT SYSTEM PERMEASE PROTEIN DDPC-RELATED"/>
    <property type="match status" value="1"/>
</dbReference>
<evidence type="ECO:0000313" key="9">
    <source>
        <dbReference type="EMBL" id="KUO15576.1"/>
    </source>
</evidence>
<keyword evidence="10" id="KW-1185">Reference proteome</keyword>
<reference evidence="9 10" key="1">
    <citation type="submission" date="2015-10" db="EMBL/GenBank/DDBJ databases">
        <title>Draft genome sequence of Streptomyces sp. RV15, isolated from a marine sponge.</title>
        <authorList>
            <person name="Ruckert C."/>
            <person name="Abdelmohsen U.R."/>
            <person name="Winkler A."/>
            <person name="Hentschel U."/>
            <person name="Kalinowski J."/>
            <person name="Kampfer P."/>
            <person name="Glaeser S."/>
        </authorList>
    </citation>
    <scope>NUCLEOTIDE SEQUENCE [LARGE SCALE GENOMIC DNA]</scope>
    <source>
        <strain evidence="9 10">RV15</strain>
    </source>
</reference>
<feature type="transmembrane region" description="Helical" evidence="7">
    <location>
        <begin position="334"/>
        <end position="354"/>
    </location>
</feature>
<evidence type="ECO:0000256" key="2">
    <source>
        <dbReference type="ARBA" id="ARBA00022448"/>
    </source>
</evidence>
<organism evidence="9 10">
    <name type="scientific">Streptomyces dysideae</name>
    <dbReference type="NCBI Taxonomy" id="909626"/>
    <lineage>
        <taxon>Bacteria</taxon>
        <taxon>Bacillati</taxon>
        <taxon>Actinomycetota</taxon>
        <taxon>Actinomycetes</taxon>
        <taxon>Kitasatosporales</taxon>
        <taxon>Streptomycetaceae</taxon>
        <taxon>Streptomyces</taxon>
    </lineage>
</organism>
<sequence>MTVTHSNAPARPFRWRAGAGRVLAGAALLTAVGVLPWLSGADPALTVLRARSADQDPTPEQLVAVREQLGLDEGPVAHLVRWLGGDAGASWVSGEAVLPQVTAALSVSLTLMLGALVVTLLVAALLCARTVFLGSRRRLGRDRAGTAAAVLAALPKFLLASLLATVCGVWWGWFPSSGWEGPQWMVLPSLALGIPSGAMIGGLLGQSLPAAFHEPWAQTAYASGMPPSYTARNALRRTLPGVLPQFLPTVVALVGGAVAVEKIFNIPGLGRLALDAAVAQDLPVLQTSTLALVLLGVAAGVLVRALRHGLLGRPLRDGALPGLHQPELAPRRSLRWVAGACALALLALGTAGLLRDPLHVDTAARLLPPSVAHPLGTDSLGRDLLARLGHGALRTAGVAFAVTAVSAVAGLLLGLVPRASAGLTEVVATLPAVLAGLLVAGVTGPSVWGAAGAVCLVGWTPYAAQTAALLEQERAGGHVAAAVSLGAGRAHLLRRHLLPAVVPALLRNALLRLPTTVLVLASLGFLGLGEQPPTPEWGRLLSENQPYVELAPWTVLGPAGALVVLAVLAVSGSTVLANSASRRTGE</sequence>
<dbReference type="InterPro" id="IPR035906">
    <property type="entry name" value="MetI-like_sf"/>
</dbReference>
<evidence type="ECO:0000256" key="4">
    <source>
        <dbReference type="ARBA" id="ARBA00022692"/>
    </source>
</evidence>
<evidence type="ECO:0000256" key="1">
    <source>
        <dbReference type="ARBA" id="ARBA00004651"/>
    </source>
</evidence>